<feature type="domain" description="Reverse transcriptase" evidence="1">
    <location>
        <begin position="1"/>
        <end position="157"/>
    </location>
</feature>
<dbReference type="CDD" id="cd06222">
    <property type="entry name" value="RNase_H_like"/>
    <property type="match status" value="1"/>
</dbReference>
<dbReference type="EMBL" id="JAVIJP010000016">
    <property type="protein sequence ID" value="KAL3642607.1"/>
    <property type="molecule type" value="Genomic_DNA"/>
</dbReference>
<name>A0ABD3DLS5_9LAMI</name>
<gene>
    <name evidence="2" type="ORF">CASFOL_013422</name>
</gene>
<reference evidence="3" key="1">
    <citation type="journal article" date="2024" name="IScience">
        <title>Strigolactones Initiate the Formation of Haustorium-like Structures in Castilleja.</title>
        <authorList>
            <person name="Buerger M."/>
            <person name="Peterson D."/>
            <person name="Chory J."/>
        </authorList>
    </citation>
    <scope>NUCLEOTIDE SEQUENCE [LARGE SCALE GENOMIC DNA]</scope>
</reference>
<dbReference type="SUPFAM" id="SSF53098">
    <property type="entry name" value="Ribonuclease H-like"/>
    <property type="match status" value="1"/>
</dbReference>
<dbReference type="PROSITE" id="PS50878">
    <property type="entry name" value="RT_POL"/>
    <property type="match status" value="1"/>
</dbReference>
<comment type="caution">
    <text evidence="2">The sequence shown here is derived from an EMBL/GenBank/DDBJ whole genome shotgun (WGS) entry which is preliminary data.</text>
</comment>
<protein>
    <recommendedName>
        <fullName evidence="1">Reverse transcriptase domain-containing protein</fullName>
    </recommendedName>
</protein>
<evidence type="ECO:0000313" key="3">
    <source>
        <dbReference type="Proteomes" id="UP001632038"/>
    </source>
</evidence>
<dbReference type="InterPro" id="IPR012337">
    <property type="entry name" value="RNaseH-like_sf"/>
</dbReference>
<dbReference type="InterPro" id="IPR026960">
    <property type="entry name" value="RVT-Znf"/>
</dbReference>
<dbReference type="InterPro" id="IPR036397">
    <property type="entry name" value="RNaseH_sf"/>
</dbReference>
<dbReference type="Pfam" id="PF00078">
    <property type="entry name" value="RVT_1"/>
    <property type="match status" value="1"/>
</dbReference>
<dbReference type="InterPro" id="IPR000477">
    <property type="entry name" value="RT_dom"/>
</dbReference>
<dbReference type="PANTHER" id="PTHR33116:SF86">
    <property type="entry name" value="REVERSE TRANSCRIPTASE DOMAIN-CONTAINING PROTEIN"/>
    <property type="match status" value="1"/>
</dbReference>
<dbReference type="Gene3D" id="3.30.420.10">
    <property type="entry name" value="Ribonuclease H-like superfamily/Ribonuclease H"/>
    <property type="match status" value="1"/>
</dbReference>
<proteinExistence type="predicted"/>
<dbReference type="Pfam" id="PF13966">
    <property type="entry name" value="zf-RVT"/>
    <property type="match status" value="1"/>
</dbReference>
<dbReference type="InterPro" id="IPR002156">
    <property type="entry name" value="RNaseH_domain"/>
</dbReference>
<dbReference type="InterPro" id="IPR044730">
    <property type="entry name" value="RNase_H-like_dom_plant"/>
</dbReference>
<dbReference type="PANTHER" id="PTHR33116">
    <property type="entry name" value="REVERSE TRANSCRIPTASE ZINC-BINDING DOMAIN-CONTAINING PROTEIN-RELATED-RELATED"/>
    <property type="match status" value="1"/>
</dbReference>
<accession>A0ABD3DLS5</accession>
<keyword evidence="3" id="KW-1185">Reference proteome</keyword>
<sequence length="769" mass="86918">MRVKITHINECISTTSLSFLLNGSPFGCVKPTRGIRQGDPLSPFLFVLYMEVLSRLLMKEEALGHFKGIKIARTAPSINHLLFADDLVIYCRARPDDALCIKSILSKFTLWSSQKPNFDKSIIHFSKNTEVHTKNEILNILNFSDCNHTSLHLGIHFCKPNSRKDASSATLNKITSTLKGWKSRILSQASRSVLIQAVAQAIPTYTMSTTLIPLGTCHKMDSAIKRFWWGQNEKGNCLFLKCWDTLCAPKSIGGLGFKRMEDLNKSLFSKLVWTLCTNNNKAWVHLFKAKYLRGLSFLSDKTDHNNSSWIWKDLNSCKSLISSGAIFPIHLNSNVLIWKDPWIPTIQGFVPRSDTIVSNPSLVNFVRDLFDSRSCSWKIETLTTIFSPDVVHEISKLHISPEDRQKTLIWSPSKSGKFSSKSVYLHSQDARFKSANSSISFNWKLLWKAKIHNRLKLLLWKILHNAIPCKARLNVLFNTNDTKCYFCNHNLESSDHIFLLCPFINQAWFTSYWNFNASNFSNFTIVQWLAFIFDEKNNLFTSPALRAEFILFTAILFDDIWYSRNLIAHGSPGFPVQVLVANVSRKTKAHWTSLIQTSISTAAVHLVWKCPPADWVKINVDAAFSNGRAKSGVVLRNSNGSFMAAAIYSHSCLDALAAECLGLLDACNLLISLKIDKAIVESDSLIAITMLSSKPQNSYWTASPIVEKIFKVWHCWPNWSFKFIPRNANNAAHNLAKWSFVCNLEGLIPLDSLPTSVFCDSGFPLVDPL</sequence>
<dbReference type="SUPFAM" id="SSF56672">
    <property type="entry name" value="DNA/RNA polymerases"/>
    <property type="match status" value="1"/>
</dbReference>
<dbReference type="Pfam" id="PF13456">
    <property type="entry name" value="RVT_3"/>
    <property type="match status" value="1"/>
</dbReference>
<evidence type="ECO:0000313" key="2">
    <source>
        <dbReference type="EMBL" id="KAL3642607.1"/>
    </source>
</evidence>
<dbReference type="AlphaFoldDB" id="A0ABD3DLS5"/>
<dbReference type="Proteomes" id="UP001632038">
    <property type="component" value="Unassembled WGS sequence"/>
</dbReference>
<organism evidence="2 3">
    <name type="scientific">Castilleja foliolosa</name>
    <dbReference type="NCBI Taxonomy" id="1961234"/>
    <lineage>
        <taxon>Eukaryota</taxon>
        <taxon>Viridiplantae</taxon>
        <taxon>Streptophyta</taxon>
        <taxon>Embryophyta</taxon>
        <taxon>Tracheophyta</taxon>
        <taxon>Spermatophyta</taxon>
        <taxon>Magnoliopsida</taxon>
        <taxon>eudicotyledons</taxon>
        <taxon>Gunneridae</taxon>
        <taxon>Pentapetalae</taxon>
        <taxon>asterids</taxon>
        <taxon>lamiids</taxon>
        <taxon>Lamiales</taxon>
        <taxon>Orobanchaceae</taxon>
        <taxon>Pedicularideae</taxon>
        <taxon>Castillejinae</taxon>
        <taxon>Castilleja</taxon>
    </lineage>
</organism>
<dbReference type="InterPro" id="IPR043502">
    <property type="entry name" value="DNA/RNA_pol_sf"/>
</dbReference>
<evidence type="ECO:0000259" key="1">
    <source>
        <dbReference type="PROSITE" id="PS50878"/>
    </source>
</evidence>